<sequence length="144" mass="14781">MHHPSVLPLLSSILVLLSASTPSAAQGTMCRNQPPYTNCVSSVIATVTLPCEAHTSTDVAFATACKCSTLSQIFDCYTSICPPDNLNDVFTTQFNSYGCPNAPPLKTGGGGGGGAKTTSSVKTTAAVTGEISRYLGLGGYEPVT</sequence>
<evidence type="ECO:0000313" key="3">
    <source>
        <dbReference type="Proteomes" id="UP001174936"/>
    </source>
</evidence>
<dbReference type="AlphaFoldDB" id="A0AA39YEK0"/>
<feature type="chain" id="PRO_5041250229" description="Extracellular membrane protein CFEM domain-containing protein" evidence="1">
    <location>
        <begin position="26"/>
        <end position="144"/>
    </location>
</feature>
<comment type="caution">
    <text evidence="2">The sequence shown here is derived from an EMBL/GenBank/DDBJ whole genome shotgun (WGS) entry which is preliminary data.</text>
</comment>
<evidence type="ECO:0000313" key="2">
    <source>
        <dbReference type="EMBL" id="KAK0651078.1"/>
    </source>
</evidence>
<feature type="signal peptide" evidence="1">
    <location>
        <begin position="1"/>
        <end position="25"/>
    </location>
</feature>
<organism evidence="2 3">
    <name type="scientific">Cercophora newfieldiana</name>
    <dbReference type="NCBI Taxonomy" id="92897"/>
    <lineage>
        <taxon>Eukaryota</taxon>
        <taxon>Fungi</taxon>
        <taxon>Dikarya</taxon>
        <taxon>Ascomycota</taxon>
        <taxon>Pezizomycotina</taxon>
        <taxon>Sordariomycetes</taxon>
        <taxon>Sordariomycetidae</taxon>
        <taxon>Sordariales</taxon>
        <taxon>Lasiosphaeriaceae</taxon>
        <taxon>Cercophora</taxon>
    </lineage>
</organism>
<dbReference type="Proteomes" id="UP001174936">
    <property type="component" value="Unassembled WGS sequence"/>
</dbReference>
<accession>A0AA39YEK0</accession>
<evidence type="ECO:0008006" key="4">
    <source>
        <dbReference type="Google" id="ProtNLM"/>
    </source>
</evidence>
<proteinExistence type="predicted"/>
<keyword evidence="3" id="KW-1185">Reference proteome</keyword>
<keyword evidence="1" id="KW-0732">Signal</keyword>
<protein>
    <recommendedName>
        <fullName evidence="4">Extracellular membrane protein CFEM domain-containing protein</fullName>
    </recommendedName>
</protein>
<gene>
    <name evidence="2" type="ORF">B0T16DRAFT_503227</name>
</gene>
<reference evidence="2" key="1">
    <citation type="submission" date="2023-06" db="EMBL/GenBank/DDBJ databases">
        <title>Genome-scale phylogeny and comparative genomics of the fungal order Sordariales.</title>
        <authorList>
            <consortium name="Lawrence Berkeley National Laboratory"/>
            <person name="Hensen N."/>
            <person name="Bonometti L."/>
            <person name="Westerberg I."/>
            <person name="Brannstrom I.O."/>
            <person name="Guillou S."/>
            <person name="Cros-Aarteil S."/>
            <person name="Calhoun S."/>
            <person name="Haridas S."/>
            <person name="Kuo A."/>
            <person name="Mondo S."/>
            <person name="Pangilinan J."/>
            <person name="Riley R."/>
            <person name="Labutti K."/>
            <person name="Andreopoulos B."/>
            <person name="Lipzen A."/>
            <person name="Chen C."/>
            <person name="Yanf M."/>
            <person name="Daum C."/>
            <person name="Ng V."/>
            <person name="Clum A."/>
            <person name="Steindorff A."/>
            <person name="Ohm R."/>
            <person name="Martin F."/>
            <person name="Silar P."/>
            <person name="Natvig D."/>
            <person name="Lalanne C."/>
            <person name="Gautier V."/>
            <person name="Ament-Velasquez S.L."/>
            <person name="Kruys A."/>
            <person name="Hutchinson M.I."/>
            <person name="Powell A.J."/>
            <person name="Barry K."/>
            <person name="Miller A.N."/>
            <person name="Grigoriev I.V."/>
            <person name="Debuchy R."/>
            <person name="Gladieux P."/>
            <person name="Thoren M.H."/>
            <person name="Johannesson H."/>
        </authorList>
    </citation>
    <scope>NUCLEOTIDE SEQUENCE</scope>
    <source>
        <strain evidence="2">SMH2532-1</strain>
    </source>
</reference>
<evidence type="ECO:0000256" key="1">
    <source>
        <dbReference type="SAM" id="SignalP"/>
    </source>
</evidence>
<dbReference type="EMBL" id="JAULSV010000002">
    <property type="protein sequence ID" value="KAK0651078.1"/>
    <property type="molecule type" value="Genomic_DNA"/>
</dbReference>
<name>A0AA39YEK0_9PEZI</name>